<feature type="compositionally biased region" description="Gly residues" evidence="2">
    <location>
        <begin position="501"/>
        <end position="535"/>
    </location>
</feature>
<evidence type="ECO:0000313" key="4">
    <source>
        <dbReference type="Proteomes" id="UP000785679"/>
    </source>
</evidence>
<protein>
    <recommendedName>
        <fullName evidence="5">AIG1-type G domain-containing protein</fullName>
    </recommendedName>
</protein>
<keyword evidence="1" id="KW-0175">Coiled coil</keyword>
<feature type="compositionally biased region" description="Polar residues" evidence="2">
    <location>
        <begin position="387"/>
        <end position="405"/>
    </location>
</feature>
<accession>A0A8J8NST6</accession>
<dbReference type="Proteomes" id="UP000785679">
    <property type="component" value="Unassembled WGS sequence"/>
</dbReference>
<dbReference type="SUPFAM" id="SSF52540">
    <property type="entry name" value="P-loop containing nucleoside triphosphate hydrolases"/>
    <property type="match status" value="1"/>
</dbReference>
<feature type="compositionally biased region" description="Low complexity" evidence="2">
    <location>
        <begin position="420"/>
        <end position="438"/>
    </location>
</feature>
<dbReference type="CDD" id="cd00882">
    <property type="entry name" value="Ras_like_GTPase"/>
    <property type="match status" value="1"/>
</dbReference>
<dbReference type="AlphaFoldDB" id="A0A8J8NST6"/>
<feature type="compositionally biased region" description="Polar residues" evidence="2">
    <location>
        <begin position="439"/>
        <end position="454"/>
    </location>
</feature>
<organism evidence="3 4">
    <name type="scientific">Halteria grandinella</name>
    <dbReference type="NCBI Taxonomy" id="5974"/>
    <lineage>
        <taxon>Eukaryota</taxon>
        <taxon>Sar</taxon>
        <taxon>Alveolata</taxon>
        <taxon>Ciliophora</taxon>
        <taxon>Intramacronucleata</taxon>
        <taxon>Spirotrichea</taxon>
        <taxon>Stichotrichia</taxon>
        <taxon>Sporadotrichida</taxon>
        <taxon>Halteriidae</taxon>
        <taxon>Halteria</taxon>
    </lineage>
</organism>
<evidence type="ECO:0000256" key="2">
    <source>
        <dbReference type="SAM" id="MobiDB-lite"/>
    </source>
</evidence>
<feature type="region of interest" description="Disordered" evidence="2">
    <location>
        <begin position="386"/>
        <end position="456"/>
    </location>
</feature>
<dbReference type="OrthoDB" id="5279375at2759"/>
<feature type="compositionally biased region" description="Polar residues" evidence="2">
    <location>
        <begin position="341"/>
        <end position="357"/>
    </location>
</feature>
<keyword evidence="4" id="KW-1185">Reference proteome</keyword>
<feature type="region of interest" description="Disordered" evidence="2">
    <location>
        <begin position="264"/>
        <end position="371"/>
    </location>
</feature>
<dbReference type="EMBL" id="RRYP01006822">
    <property type="protein sequence ID" value="TNV80937.1"/>
    <property type="molecule type" value="Genomic_DNA"/>
</dbReference>
<name>A0A8J8NST6_HALGN</name>
<proteinExistence type="predicted"/>
<evidence type="ECO:0008006" key="5">
    <source>
        <dbReference type="Google" id="ProtNLM"/>
    </source>
</evidence>
<comment type="caution">
    <text evidence="3">The sequence shown here is derived from an EMBL/GenBank/DDBJ whole genome shotgun (WGS) entry which is preliminary data.</text>
</comment>
<evidence type="ECO:0000256" key="1">
    <source>
        <dbReference type="SAM" id="Coils"/>
    </source>
</evidence>
<feature type="region of interest" description="Disordered" evidence="2">
    <location>
        <begin position="477"/>
        <end position="563"/>
    </location>
</feature>
<feature type="coiled-coil region" evidence="1">
    <location>
        <begin position="200"/>
        <end position="246"/>
    </location>
</feature>
<dbReference type="Gene3D" id="3.40.50.300">
    <property type="entry name" value="P-loop containing nucleotide triphosphate hydrolases"/>
    <property type="match status" value="1"/>
</dbReference>
<gene>
    <name evidence="3" type="ORF">FGO68_gene4532</name>
</gene>
<dbReference type="InterPro" id="IPR027417">
    <property type="entry name" value="P-loop_NTPase"/>
</dbReference>
<evidence type="ECO:0000313" key="3">
    <source>
        <dbReference type="EMBL" id="TNV80937.1"/>
    </source>
</evidence>
<sequence>MIQQKLTTPFVIVPFGGPGTGKSTLSNFLVDGEDSGKFKASDTCEGSETKEVTFHKGWALGDKSLKKMVQVYDVPGLGAPDLPLEDFVDEIKKGLTDKQNIDMALLVFKATDKRLSAEQLISTKAMSRFLDGLKPENVFMVLTHCDLAKPKEDWIQKKLDSINKLSEVQIPRENVIQFEMNIESLEDFVANFVKGKVHLAEDIDEQLKNLDDDLDQAADAIDKLEKLFLKEQLEELREQFRQVQYERKVEYYYNVYNNNYDNGRSYYSDEEESTAQSKKPDIPSSQEESKAKPKKPYYKPANGLTQNGKPDMRTKIGRRLAAEQAAQQDIDSKVPAKPGKVSTQPSEGAGVSTSQRWKPTENGGLRIDGQVDGRVKQAKEILAKAQLPTSSSQAASTYTGKTTLTGLPDKRTTEGKAYYAAQSSSTSTQSSVSSTQAQMPSSSYAGYTGKTTVSGAPDMRTNAAKAYIASLPSASVSTVTYSGGSSSYGGGSSSSSNTYSYGGGSYGGGGSTSYGGGSSSAGGGGSSSSGGGGSLSGYTGRITASGAPDMRTTAGKAWAAANK</sequence>
<reference evidence="3" key="1">
    <citation type="submission" date="2019-06" db="EMBL/GenBank/DDBJ databases">
        <authorList>
            <person name="Zheng W."/>
        </authorList>
    </citation>
    <scope>NUCLEOTIDE SEQUENCE</scope>
    <source>
        <strain evidence="3">QDHG01</strain>
    </source>
</reference>